<accession>X1GTG6</accession>
<protein>
    <recommendedName>
        <fullName evidence="7">ABC3 transporter permease C-terminal domain-containing protein</fullName>
    </recommendedName>
</protein>
<proteinExistence type="predicted"/>
<sequence length="110" mass="12484">MILIVGSSLILSKKRDIAIMKSLGTIPRRLYSFYLTEVYIVFFIGFFVGLIVGFVAFGVFSLFMSNLGLSRFIYFDFFFTPILFLSSILGIFFVPGTIIRKLANRSAIKI</sequence>
<feature type="transmembrane region" description="Helical" evidence="6">
    <location>
        <begin position="72"/>
        <end position="99"/>
    </location>
</feature>
<feature type="non-terminal residue" evidence="8">
    <location>
        <position position="110"/>
    </location>
</feature>
<organism evidence="8">
    <name type="scientific">marine sediment metagenome</name>
    <dbReference type="NCBI Taxonomy" id="412755"/>
    <lineage>
        <taxon>unclassified sequences</taxon>
        <taxon>metagenomes</taxon>
        <taxon>ecological metagenomes</taxon>
    </lineage>
</organism>
<dbReference type="AlphaFoldDB" id="X1GTG6"/>
<dbReference type="GO" id="GO:0005886">
    <property type="term" value="C:plasma membrane"/>
    <property type="evidence" value="ECO:0007669"/>
    <property type="project" value="UniProtKB-SubCell"/>
</dbReference>
<reference evidence="8" key="1">
    <citation type="journal article" date="2014" name="Front. Microbiol.">
        <title>High frequency of phylogenetically diverse reductive dehalogenase-homologous genes in deep subseafloor sedimentary metagenomes.</title>
        <authorList>
            <person name="Kawai M."/>
            <person name="Futagami T."/>
            <person name="Toyoda A."/>
            <person name="Takaki Y."/>
            <person name="Nishi S."/>
            <person name="Hori S."/>
            <person name="Arai W."/>
            <person name="Tsubouchi T."/>
            <person name="Morono Y."/>
            <person name="Uchiyama I."/>
            <person name="Ito T."/>
            <person name="Fujiyama A."/>
            <person name="Inagaki F."/>
            <person name="Takami H."/>
        </authorList>
    </citation>
    <scope>NUCLEOTIDE SEQUENCE</scope>
    <source>
        <strain evidence="8">Expedition CK06-06</strain>
    </source>
</reference>
<evidence type="ECO:0000256" key="1">
    <source>
        <dbReference type="ARBA" id="ARBA00004651"/>
    </source>
</evidence>
<evidence type="ECO:0000259" key="7">
    <source>
        <dbReference type="Pfam" id="PF02687"/>
    </source>
</evidence>
<gene>
    <name evidence="8" type="ORF">S03H2_24213</name>
</gene>
<keyword evidence="3 6" id="KW-0812">Transmembrane</keyword>
<comment type="caution">
    <text evidence="8">The sequence shown here is derived from an EMBL/GenBank/DDBJ whole genome shotgun (WGS) entry which is preliminary data.</text>
</comment>
<dbReference type="EMBL" id="BARU01013391">
    <property type="protein sequence ID" value="GAH36308.1"/>
    <property type="molecule type" value="Genomic_DNA"/>
</dbReference>
<evidence type="ECO:0000256" key="5">
    <source>
        <dbReference type="ARBA" id="ARBA00023136"/>
    </source>
</evidence>
<evidence type="ECO:0000313" key="8">
    <source>
        <dbReference type="EMBL" id="GAH36308.1"/>
    </source>
</evidence>
<evidence type="ECO:0000256" key="3">
    <source>
        <dbReference type="ARBA" id="ARBA00022692"/>
    </source>
</evidence>
<evidence type="ECO:0000256" key="4">
    <source>
        <dbReference type="ARBA" id="ARBA00022989"/>
    </source>
</evidence>
<comment type="subcellular location">
    <subcellularLocation>
        <location evidence="1">Cell membrane</location>
        <topology evidence="1">Multi-pass membrane protein</topology>
    </subcellularLocation>
</comment>
<keyword evidence="4 6" id="KW-1133">Transmembrane helix</keyword>
<evidence type="ECO:0000256" key="6">
    <source>
        <dbReference type="SAM" id="Phobius"/>
    </source>
</evidence>
<feature type="domain" description="ABC3 transporter permease C-terminal" evidence="7">
    <location>
        <begin position="2"/>
        <end position="96"/>
    </location>
</feature>
<keyword evidence="5 6" id="KW-0472">Membrane</keyword>
<feature type="transmembrane region" description="Helical" evidence="6">
    <location>
        <begin position="38"/>
        <end position="60"/>
    </location>
</feature>
<name>X1GTG6_9ZZZZ</name>
<dbReference type="Pfam" id="PF02687">
    <property type="entry name" value="FtsX"/>
    <property type="match status" value="1"/>
</dbReference>
<keyword evidence="2" id="KW-1003">Cell membrane</keyword>
<dbReference type="InterPro" id="IPR003838">
    <property type="entry name" value="ABC3_permease_C"/>
</dbReference>
<evidence type="ECO:0000256" key="2">
    <source>
        <dbReference type="ARBA" id="ARBA00022475"/>
    </source>
</evidence>